<reference evidence="1 2" key="1">
    <citation type="journal article" date="2018" name="Sci. Rep.">
        <title>Comparative genomics provides insights into the lifestyle and reveals functional heterogeneity of dark septate endophytic fungi.</title>
        <authorList>
            <person name="Knapp D.G."/>
            <person name="Nemeth J.B."/>
            <person name="Barry K."/>
            <person name="Hainaut M."/>
            <person name="Henrissat B."/>
            <person name="Johnson J."/>
            <person name="Kuo A."/>
            <person name="Lim J.H.P."/>
            <person name="Lipzen A."/>
            <person name="Nolan M."/>
            <person name="Ohm R.A."/>
            <person name="Tamas L."/>
            <person name="Grigoriev I.V."/>
            <person name="Spatafora J.W."/>
            <person name="Nagy L.G."/>
            <person name="Kovacs G.M."/>
        </authorList>
    </citation>
    <scope>NUCLEOTIDE SEQUENCE [LARGE SCALE GENOMIC DNA]</scope>
    <source>
        <strain evidence="1 2">DSE2036</strain>
    </source>
</reference>
<keyword evidence="2" id="KW-1185">Reference proteome</keyword>
<evidence type="ECO:0000313" key="2">
    <source>
        <dbReference type="Proteomes" id="UP000244855"/>
    </source>
</evidence>
<dbReference type="Proteomes" id="UP000244855">
    <property type="component" value="Unassembled WGS sequence"/>
</dbReference>
<name>A0A2V1E1L5_9PLEO</name>
<dbReference type="EMBL" id="KZ805321">
    <property type="protein sequence ID" value="PVI04468.1"/>
    <property type="molecule type" value="Genomic_DNA"/>
</dbReference>
<dbReference type="AlphaFoldDB" id="A0A2V1E1L5"/>
<proteinExistence type="predicted"/>
<accession>A0A2V1E1L5</accession>
<evidence type="ECO:0000313" key="1">
    <source>
        <dbReference type="EMBL" id="PVI04468.1"/>
    </source>
</evidence>
<protein>
    <submittedName>
        <fullName evidence="1">Uncharacterized protein</fullName>
    </submittedName>
</protein>
<sequence length="236" mass="26027">MSEMCLRGLAARCAAPMNLTAGISLPILSEGNLPLQAPNPHAKPGEAYHEPSCPRLILSHKDGEYHFAGLEKEGGSASQARQLGSRCCSPIHAEHGAVCASTWCGCKTQFLLKSSILHWFFPPARNQMEVLAPRFLASRTAELFYRDLDPARRYRITIHRFLWDGMLNCGFRAVEVSTSSFATVLKLWFSAICEWVVNPTRRQNSLNLERGPLGGPTVCGMLGLIVLCLKWGGRST</sequence>
<gene>
    <name evidence="1" type="ORF">DM02DRAFT_178377</name>
</gene>
<organism evidence="1 2">
    <name type="scientific">Periconia macrospinosa</name>
    <dbReference type="NCBI Taxonomy" id="97972"/>
    <lineage>
        <taxon>Eukaryota</taxon>
        <taxon>Fungi</taxon>
        <taxon>Dikarya</taxon>
        <taxon>Ascomycota</taxon>
        <taxon>Pezizomycotina</taxon>
        <taxon>Dothideomycetes</taxon>
        <taxon>Pleosporomycetidae</taxon>
        <taxon>Pleosporales</taxon>
        <taxon>Massarineae</taxon>
        <taxon>Periconiaceae</taxon>
        <taxon>Periconia</taxon>
    </lineage>
</organism>